<protein>
    <submittedName>
        <fullName evidence="1">Uncharacterized protein</fullName>
    </submittedName>
</protein>
<name>A0A509EAC7_9HYPH</name>
<reference evidence="1 2" key="1">
    <citation type="submission" date="2019-06" db="EMBL/GenBank/DDBJ databases">
        <authorList>
            <person name="Rodrigo-Torres L."/>
            <person name="Arahal R. D."/>
            <person name="Lucena T."/>
        </authorList>
    </citation>
    <scope>NUCLEOTIDE SEQUENCE [LARGE SCALE GENOMIC DNA]</scope>
    <source>
        <strain evidence="1 2">SB0023/3</strain>
    </source>
</reference>
<accession>A0A509EAC7</accession>
<evidence type="ECO:0000313" key="2">
    <source>
        <dbReference type="Proteomes" id="UP000410984"/>
    </source>
</evidence>
<sequence length="198" mass="19418">MLLEPAKKSSEARTVALALSVVSAAPPSAARSALDRFCAVLAGSGSIANSLVVPAVTEVRAVSVIEVVVPSCSASLMVTLSPTTGLVGGEPSPTVREAGLPPVMFRVSPGPGGVSVVAALCTLARVPGAISVFSAACAAAGSATTGKESVSPEAGLARAVKSMVVWVPSGWLTTTRKRCPSVGAAAKVAVAVDAVAAV</sequence>
<proteinExistence type="predicted"/>
<gene>
    <name evidence="1" type="ORF">MET9862_01803</name>
</gene>
<organism evidence="1 2">
    <name type="scientific">Methylobacterium symbioticum</name>
    <dbReference type="NCBI Taxonomy" id="2584084"/>
    <lineage>
        <taxon>Bacteria</taxon>
        <taxon>Pseudomonadati</taxon>
        <taxon>Pseudomonadota</taxon>
        <taxon>Alphaproteobacteria</taxon>
        <taxon>Hyphomicrobiales</taxon>
        <taxon>Methylobacteriaceae</taxon>
        <taxon>Methylobacterium</taxon>
    </lineage>
</organism>
<dbReference type="Proteomes" id="UP000410984">
    <property type="component" value="Unassembled WGS sequence"/>
</dbReference>
<dbReference type="AlphaFoldDB" id="A0A509EAC7"/>
<evidence type="ECO:0000313" key="1">
    <source>
        <dbReference type="EMBL" id="VUD71226.1"/>
    </source>
</evidence>
<dbReference type="EMBL" id="CABFPH010000019">
    <property type="protein sequence ID" value="VUD71226.1"/>
    <property type="molecule type" value="Genomic_DNA"/>
</dbReference>
<keyword evidence="2" id="KW-1185">Reference proteome</keyword>